<protein>
    <submittedName>
        <fullName evidence="1">Uncharacterized protein</fullName>
    </submittedName>
</protein>
<evidence type="ECO:0000313" key="1">
    <source>
        <dbReference type="EMBL" id="KAI5328322.1"/>
    </source>
</evidence>
<reference evidence="1 2" key="1">
    <citation type="journal article" date="2022" name="G3 (Bethesda)">
        <title>Whole-genome sequence and methylome profiling of the almond [Prunus dulcis (Mill.) D.A. Webb] cultivar 'Nonpareil'.</title>
        <authorList>
            <person name="D'Amico-Willman K.M."/>
            <person name="Ouma W.Z."/>
            <person name="Meulia T."/>
            <person name="Sideli G.M."/>
            <person name="Gradziel T.M."/>
            <person name="Fresnedo-Ramirez J."/>
        </authorList>
    </citation>
    <scope>NUCLEOTIDE SEQUENCE [LARGE SCALE GENOMIC DNA]</scope>
    <source>
        <strain evidence="1">Clone GOH B32 T37-40</strain>
    </source>
</reference>
<dbReference type="AlphaFoldDB" id="A0AAD4VR27"/>
<accession>A0AAD4VR27</accession>
<name>A0AAD4VR27_PRUDU</name>
<dbReference type="Proteomes" id="UP001054821">
    <property type="component" value="Chromosome 5"/>
</dbReference>
<organism evidence="1 2">
    <name type="scientific">Prunus dulcis</name>
    <name type="common">Almond</name>
    <name type="synonym">Amygdalus dulcis</name>
    <dbReference type="NCBI Taxonomy" id="3755"/>
    <lineage>
        <taxon>Eukaryota</taxon>
        <taxon>Viridiplantae</taxon>
        <taxon>Streptophyta</taxon>
        <taxon>Embryophyta</taxon>
        <taxon>Tracheophyta</taxon>
        <taxon>Spermatophyta</taxon>
        <taxon>Magnoliopsida</taxon>
        <taxon>eudicotyledons</taxon>
        <taxon>Gunneridae</taxon>
        <taxon>Pentapetalae</taxon>
        <taxon>rosids</taxon>
        <taxon>fabids</taxon>
        <taxon>Rosales</taxon>
        <taxon>Rosaceae</taxon>
        <taxon>Amygdaloideae</taxon>
        <taxon>Amygdaleae</taxon>
        <taxon>Prunus</taxon>
    </lineage>
</organism>
<dbReference type="EMBL" id="JAJFAZ020000005">
    <property type="protein sequence ID" value="KAI5328322.1"/>
    <property type="molecule type" value="Genomic_DNA"/>
</dbReference>
<keyword evidence="2" id="KW-1185">Reference proteome</keyword>
<evidence type="ECO:0000313" key="2">
    <source>
        <dbReference type="Proteomes" id="UP001054821"/>
    </source>
</evidence>
<proteinExistence type="predicted"/>
<sequence>MGGVALRACPPQKAKAKAKAATIHVNSGKICLWACPGWWDPKLTWASSPALEVQTPLGGPLAMAKWAAVEVA</sequence>
<comment type="caution">
    <text evidence="1">The sequence shown here is derived from an EMBL/GenBank/DDBJ whole genome shotgun (WGS) entry which is preliminary data.</text>
</comment>
<gene>
    <name evidence="1" type="ORF">L3X38_027719</name>
</gene>